<dbReference type="Proteomes" id="UP000542776">
    <property type="component" value="Unassembled WGS sequence"/>
</dbReference>
<evidence type="ECO:0000313" key="2">
    <source>
        <dbReference type="Proteomes" id="UP000542776"/>
    </source>
</evidence>
<organism evidence="1 2">
    <name type="scientific">Aureimonas pseudogalii</name>
    <dbReference type="NCBI Taxonomy" id="1744844"/>
    <lineage>
        <taxon>Bacteria</taxon>
        <taxon>Pseudomonadati</taxon>
        <taxon>Pseudomonadota</taxon>
        <taxon>Alphaproteobacteria</taxon>
        <taxon>Hyphomicrobiales</taxon>
        <taxon>Aurantimonadaceae</taxon>
        <taxon>Aureimonas</taxon>
    </lineage>
</organism>
<reference evidence="1 2" key="1">
    <citation type="submission" date="2020-08" db="EMBL/GenBank/DDBJ databases">
        <title>Genomic Encyclopedia of Type Strains, Phase IV (KMG-IV): sequencing the most valuable type-strain genomes for metagenomic binning, comparative biology and taxonomic classification.</title>
        <authorList>
            <person name="Goeker M."/>
        </authorList>
    </citation>
    <scope>NUCLEOTIDE SEQUENCE [LARGE SCALE GENOMIC DNA]</scope>
    <source>
        <strain evidence="1 2">DSM 102238</strain>
    </source>
</reference>
<accession>A0A7W6EHM6</accession>
<sequence length="328" mass="37165">MSQSNPRFERMQPQWDALFKSLVPWSSAIRRTAETALELEKGDLIVEQPLQTDISSTVVASALGWSSPYKDLRADGLFIVRNGKSILSIEYQSTHNPGMRLRFAMYMEAFLEATEKKHVDKNWHHVLVYSGSKKKRHYQNLHGRRDLGYIDYAVVDIERIEREQFATGLVADAILRLSLRDAKDFKLFKDALDLLERDVSDADAKAKLKKAVLAASMNKADLWPTVWGIIMMDETFLREVESFIPFFDELRAHHERELRLIQLRQLLEALVTVGNAPLALRSFVAKASADDIETHAESIREAALGNTLVDLTSILVNDGQTNAKSLAP</sequence>
<evidence type="ECO:0008006" key="3">
    <source>
        <dbReference type="Google" id="ProtNLM"/>
    </source>
</evidence>
<keyword evidence="2" id="KW-1185">Reference proteome</keyword>
<proteinExistence type="predicted"/>
<dbReference type="AlphaFoldDB" id="A0A7W6EHM6"/>
<dbReference type="EMBL" id="JACIEK010000004">
    <property type="protein sequence ID" value="MBB3998369.1"/>
    <property type="molecule type" value="Genomic_DNA"/>
</dbReference>
<dbReference type="RefSeq" id="WP_183199896.1">
    <property type="nucleotide sequence ID" value="NZ_JACIEK010000004.1"/>
</dbReference>
<protein>
    <recommendedName>
        <fullName evidence="3">Transposase (putative) YhgA-like domain-containing protein</fullName>
    </recommendedName>
</protein>
<evidence type="ECO:0000313" key="1">
    <source>
        <dbReference type="EMBL" id="MBB3998369.1"/>
    </source>
</evidence>
<name>A0A7W6EHM6_9HYPH</name>
<comment type="caution">
    <text evidence="1">The sequence shown here is derived from an EMBL/GenBank/DDBJ whole genome shotgun (WGS) entry which is preliminary data.</text>
</comment>
<gene>
    <name evidence="1" type="ORF">GGR04_002208</name>
</gene>